<protein>
    <submittedName>
        <fullName evidence="1">Uncharacterized protein</fullName>
    </submittedName>
</protein>
<sequence length="108" mass="12017">MTACHSSSVSIKTCIWARHVTSCAVPFCGSSEVHRVLRAVIAMVTIELLSAYYPMQQPPELGMSGEDLRHKTYRRDFGVPITALVLVKYINVFLLLTLTLVSHHIAMS</sequence>
<evidence type="ECO:0000313" key="1">
    <source>
        <dbReference type="EMBL" id="KAJ8713907.1"/>
    </source>
</evidence>
<keyword evidence="2" id="KW-1185">Reference proteome</keyword>
<evidence type="ECO:0000313" key="2">
    <source>
        <dbReference type="Proteomes" id="UP001231649"/>
    </source>
</evidence>
<comment type="caution">
    <text evidence="1">The sequence shown here is derived from an EMBL/GenBank/DDBJ whole genome shotgun (WGS) entry which is preliminary data.</text>
</comment>
<gene>
    <name evidence="1" type="ORF">PYW08_007527</name>
</gene>
<accession>A0ACC2QH11</accession>
<name>A0ACC2QH11_9NEOP</name>
<dbReference type="EMBL" id="CM056796">
    <property type="protein sequence ID" value="KAJ8713907.1"/>
    <property type="molecule type" value="Genomic_DNA"/>
</dbReference>
<dbReference type="Proteomes" id="UP001231649">
    <property type="component" value="Chromosome 20"/>
</dbReference>
<organism evidence="1 2">
    <name type="scientific">Mythimna loreyi</name>
    <dbReference type="NCBI Taxonomy" id="667449"/>
    <lineage>
        <taxon>Eukaryota</taxon>
        <taxon>Metazoa</taxon>
        <taxon>Ecdysozoa</taxon>
        <taxon>Arthropoda</taxon>
        <taxon>Hexapoda</taxon>
        <taxon>Insecta</taxon>
        <taxon>Pterygota</taxon>
        <taxon>Neoptera</taxon>
        <taxon>Endopterygota</taxon>
        <taxon>Lepidoptera</taxon>
        <taxon>Glossata</taxon>
        <taxon>Ditrysia</taxon>
        <taxon>Noctuoidea</taxon>
        <taxon>Noctuidae</taxon>
        <taxon>Noctuinae</taxon>
        <taxon>Hadenini</taxon>
        <taxon>Mythimna</taxon>
    </lineage>
</organism>
<proteinExistence type="predicted"/>
<reference evidence="1" key="1">
    <citation type="submission" date="2023-03" db="EMBL/GenBank/DDBJ databases">
        <title>Chromosome-level genomes of two armyworms, Mythimna separata and Mythimna loreyi, provide insights into the biosynthesis and reception of sex pheromones.</title>
        <authorList>
            <person name="Zhao H."/>
        </authorList>
    </citation>
    <scope>NUCLEOTIDE SEQUENCE</scope>
    <source>
        <strain evidence="1">BeijingLab</strain>
    </source>
</reference>